<evidence type="ECO:0000313" key="4">
    <source>
        <dbReference type="Proteomes" id="UP001188597"/>
    </source>
</evidence>
<feature type="region of interest" description="Disordered" evidence="1">
    <location>
        <begin position="586"/>
        <end position="639"/>
    </location>
</feature>
<dbReference type="AlphaFoldDB" id="A0AA88VM20"/>
<sequence length="725" mass="79206">MLGASTEKGSRTMRNGYQVGDMVWGKVKYHPWWPGLVFDEAVASPVVSKEKREGCLLVAFFGDASFGWFDPGELLPFALHYSEKSMQTNAQTFLTAVEEALDETRRRAALGLACRCRSPSNFWPVNAEGFFEVDVPGYEAGGLYSMEQIQKARENFQPRKTLSFIRQLALRSRTDVKRSISLTKKVAKVLAYRKATFEEFDETYAQAFGVRPVRRADSSVAPDDLEKASSSGKSMTGEAPSESKYPTKHVSIEDLQKEDNNHFTPRNGPKNTKSGHFSKGSGDHFSKKSALPVAMKPEVRGNHNSSVAPSPCATGKEPVPGKSKIPNADLVTRRDGADKTSNVCKDPGQHLTSKKPDTEGLKRKKAEKCIAANIKHFILQFQSFADGQSSEDELIGTIPVAFGTPPKEIVEDIGSDSKPFKKRVKAGSPLQAGESCGTSNRQEEICTKSVEGCAEMKSLATERRNGGADKKRTMLVVTFPPGTRLPSVSELKAKFARFGSLDVSAIRQLWKSSKCEVIFMNRADANAAYAHAIRNGTFLANTKASYRLKDLEHSSSKLPKSGNPNHQLEPCPKELEDDSLQYTKNAKSETTPLGLASGMNGSGRGGESLLCRSEAEMSATGNNPNGYASSSRTTFNGSSQSFQRVVPSTLPPRPMVYSPVSSVHGGRSSVDAINLEYSQNEAKKSHHYQTATANVTTNGVDISRPMLHLLARCSQIVADLKHSRK</sequence>
<evidence type="ECO:0000256" key="1">
    <source>
        <dbReference type="SAM" id="MobiDB-lite"/>
    </source>
</evidence>
<dbReference type="CDD" id="cd05162">
    <property type="entry name" value="PWWP"/>
    <property type="match status" value="1"/>
</dbReference>
<dbReference type="PROSITE" id="PS50812">
    <property type="entry name" value="PWWP"/>
    <property type="match status" value="1"/>
</dbReference>
<dbReference type="SUPFAM" id="SSF63748">
    <property type="entry name" value="Tudor/PWWP/MBT"/>
    <property type="match status" value="1"/>
</dbReference>
<gene>
    <name evidence="3" type="ORF">RJ639_012712</name>
</gene>
<feature type="region of interest" description="Disordered" evidence="1">
    <location>
        <begin position="299"/>
        <end position="360"/>
    </location>
</feature>
<dbReference type="PANTHER" id="PTHR10688:SF5">
    <property type="entry name" value="PWWP DOMAIN-CONTAINING PROTEIN 1-RELATED"/>
    <property type="match status" value="1"/>
</dbReference>
<feature type="region of interest" description="Disordered" evidence="1">
    <location>
        <begin position="217"/>
        <end position="287"/>
    </location>
</feature>
<keyword evidence="4" id="KW-1185">Reference proteome</keyword>
<feature type="compositionally biased region" description="Polar residues" evidence="1">
    <location>
        <begin position="556"/>
        <end position="566"/>
    </location>
</feature>
<organism evidence="3 4">
    <name type="scientific">Escallonia herrerae</name>
    <dbReference type="NCBI Taxonomy" id="1293975"/>
    <lineage>
        <taxon>Eukaryota</taxon>
        <taxon>Viridiplantae</taxon>
        <taxon>Streptophyta</taxon>
        <taxon>Embryophyta</taxon>
        <taxon>Tracheophyta</taxon>
        <taxon>Spermatophyta</taxon>
        <taxon>Magnoliopsida</taxon>
        <taxon>eudicotyledons</taxon>
        <taxon>Gunneridae</taxon>
        <taxon>Pentapetalae</taxon>
        <taxon>asterids</taxon>
        <taxon>campanulids</taxon>
        <taxon>Escalloniales</taxon>
        <taxon>Escalloniaceae</taxon>
        <taxon>Escallonia</taxon>
    </lineage>
</organism>
<dbReference type="Gene3D" id="2.30.30.140">
    <property type="match status" value="1"/>
</dbReference>
<name>A0AA88VM20_9ASTE</name>
<feature type="compositionally biased region" description="Basic and acidic residues" evidence="1">
    <location>
        <begin position="250"/>
        <end position="261"/>
    </location>
</feature>
<protein>
    <recommendedName>
        <fullName evidence="2">PWWP domain-containing protein</fullName>
    </recommendedName>
</protein>
<comment type="caution">
    <text evidence="3">The sequence shown here is derived from an EMBL/GenBank/DDBJ whole genome shotgun (WGS) entry which is preliminary data.</text>
</comment>
<dbReference type="EMBL" id="JAVXUP010001538">
    <property type="protein sequence ID" value="KAK3010493.1"/>
    <property type="molecule type" value="Genomic_DNA"/>
</dbReference>
<dbReference type="InterPro" id="IPR052657">
    <property type="entry name" value="PDP_family_Arabidopsis"/>
</dbReference>
<feature type="region of interest" description="Disordered" evidence="1">
    <location>
        <begin position="553"/>
        <end position="572"/>
    </location>
</feature>
<dbReference type="Proteomes" id="UP001188597">
    <property type="component" value="Unassembled WGS sequence"/>
</dbReference>
<feature type="domain" description="PWWP" evidence="2">
    <location>
        <begin position="19"/>
        <end position="80"/>
    </location>
</feature>
<reference evidence="3" key="1">
    <citation type="submission" date="2022-12" db="EMBL/GenBank/DDBJ databases">
        <title>Draft genome assemblies for two species of Escallonia (Escalloniales).</title>
        <authorList>
            <person name="Chanderbali A."/>
            <person name="Dervinis C."/>
            <person name="Anghel I."/>
            <person name="Soltis D."/>
            <person name="Soltis P."/>
            <person name="Zapata F."/>
        </authorList>
    </citation>
    <scope>NUCLEOTIDE SEQUENCE</scope>
    <source>
        <strain evidence="3">UCBG64.0493</strain>
        <tissue evidence="3">Leaf</tissue>
    </source>
</reference>
<evidence type="ECO:0000313" key="3">
    <source>
        <dbReference type="EMBL" id="KAK3010493.1"/>
    </source>
</evidence>
<accession>A0AA88VM20</accession>
<evidence type="ECO:0000259" key="2">
    <source>
        <dbReference type="PROSITE" id="PS50812"/>
    </source>
</evidence>
<dbReference type="SMART" id="SM00293">
    <property type="entry name" value="PWWP"/>
    <property type="match status" value="1"/>
</dbReference>
<feature type="compositionally biased region" description="Polar residues" evidence="1">
    <location>
        <begin position="619"/>
        <end position="639"/>
    </location>
</feature>
<dbReference type="PANTHER" id="PTHR10688">
    <property type="entry name" value="PWWP DOMAIN-CONTAINING PROTEIN"/>
    <property type="match status" value="1"/>
</dbReference>
<proteinExistence type="predicted"/>
<dbReference type="InterPro" id="IPR000313">
    <property type="entry name" value="PWWP_dom"/>
</dbReference>
<dbReference type="Pfam" id="PF00855">
    <property type="entry name" value="PWWP"/>
    <property type="match status" value="1"/>
</dbReference>